<accession>A0A2V1HT03</accession>
<dbReference type="EMBL" id="QEOP01000002">
    <property type="protein sequence ID" value="PVZ94090.1"/>
    <property type="molecule type" value="Genomic_DNA"/>
</dbReference>
<organism evidence="1 2">
    <name type="scientific">Amnibacterium flavum</name>
    <dbReference type="NCBI Taxonomy" id="2173173"/>
    <lineage>
        <taxon>Bacteria</taxon>
        <taxon>Bacillati</taxon>
        <taxon>Actinomycetota</taxon>
        <taxon>Actinomycetes</taxon>
        <taxon>Micrococcales</taxon>
        <taxon>Microbacteriaceae</taxon>
        <taxon>Amnibacterium</taxon>
    </lineage>
</organism>
<comment type="caution">
    <text evidence="1">The sequence shown here is derived from an EMBL/GenBank/DDBJ whole genome shotgun (WGS) entry which is preliminary data.</text>
</comment>
<keyword evidence="2" id="KW-1185">Reference proteome</keyword>
<dbReference type="Gene3D" id="3.20.10.10">
    <property type="entry name" value="D-amino Acid Aminotransferase, subunit A, domain 2"/>
    <property type="match status" value="1"/>
</dbReference>
<dbReference type="InterPro" id="IPR043132">
    <property type="entry name" value="BCAT-like_C"/>
</dbReference>
<dbReference type="SUPFAM" id="SSF56752">
    <property type="entry name" value="D-aminoacid aminotransferase-like PLP-dependent enzymes"/>
    <property type="match status" value="1"/>
</dbReference>
<dbReference type="InterPro" id="IPR001544">
    <property type="entry name" value="Aminotrans_IV"/>
</dbReference>
<name>A0A2V1HT03_9MICO</name>
<dbReference type="AlphaFoldDB" id="A0A2V1HT03"/>
<dbReference type="InterPro" id="IPR036038">
    <property type="entry name" value="Aminotransferase-like"/>
</dbReference>
<dbReference type="RefSeq" id="WP_116756604.1">
    <property type="nucleotide sequence ID" value="NZ_JBHUEX010000001.1"/>
</dbReference>
<evidence type="ECO:0000313" key="1">
    <source>
        <dbReference type="EMBL" id="PVZ94090.1"/>
    </source>
</evidence>
<sequence>MSDADHDEVPLAPLRWRAGALEPVDGCENTVSRVAAADSWFVTEGRARGLELHRQRFERALPAELRGDAAPFWDAAIATLPRTGDWFPRVEARTASGRAELRLLMRPAPAIRSAARVVSHHGADPRRSPTIKGPDLETMLRVRSEGQRRGADEVIITSPEGYVVEGAYSAVAWWRGDILAFPADDLERVDSVTARSLETLAVALGVDTVREHTTASELEGHEVWILNALHGIRIVTAWVDGPSVAEQPGRRSLWARRLDALRRPLP</sequence>
<evidence type="ECO:0008006" key="3">
    <source>
        <dbReference type="Google" id="ProtNLM"/>
    </source>
</evidence>
<protein>
    <recommendedName>
        <fullName evidence="3">Aminotransferase class IV</fullName>
    </recommendedName>
</protein>
<evidence type="ECO:0000313" key="2">
    <source>
        <dbReference type="Proteomes" id="UP000244893"/>
    </source>
</evidence>
<proteinExistence type="predicted"/>
<dbReference type="OrthoDB" id="4570776at2"/>
<reference evidence="1 2" key="1">
    <citation type="submission" date="2018-05" db="EMBL/GenBank/DDBJ databases">
        <title>Amnibacterium sp. M8JJ-5, whole genome shotgun sequence.</title>
        <authorList>
            <person name="Tuo L."/>
        </authorList>
    </citation>
    <scope>NUCLEOTIDE SEQUENCE [LARGE SCALE GENOMIC DNA]</scope>
    <source>
        <strain evidence="1 2">M8JJ-5</strain>
    </source>
</reference>
<dbReference type="Proteomes" id="UP000244893">
    <property type="component" value="Unassembled WGS sequence"/>
</dbReference>
<dbReference type="GO" id="GO:0003824">
    <property type="term" value="F:catalytic activity"/>
    <property type="evidence" value="ECO:0007669"/>
    <property type="project" value="InterPro"/>
</dbReference>
<dbReference type="Pfam" id="PF01063">
    <property type="entry name" value="Aminotran_4"/>
    <property type="match status" value="1"/>
</dbReference>
<gene>
    <name evidence="1" type="ORF">DDQ50_10085</name>
</gene>